<dbReference type="EMBL" id="HBIP01026834">
    <property type="protein sequence ID" value="CAE0501134.1"/>
    <property type="molecule type" value="Transcribed_RNA"/>
</dbReference>
<dbReference type="InterPro" id="IPR011989">
    <property type="entry name" value="ARM-like"/>
</dbReference>
<sequence length="470" mass="49796">MVPDMKSLQGLFNWSMQFQGGQEREKPSQMSDEEYDAQKMRWLANALDMYGQVQDPAARMRQIKMALDMSSGSSSSSSGSRAEAGAGSHPPAGTEAAGAQQPPLTLSLEDKEALLEELTDWVTSIDNARDLHSIGGLPTLLSLMDSSVAPSLRWRAAEVAATCMANNPAVQQWFLDGGLLPKLLGLLDAVPHGLAQQQAAQDGANAAQSSSEQQQGASHVENGGKRQNDDELCAALQVKGLLALSALIRHCKPALELFRLDGGLLRLVNLAGSPDSRVQRKALALLQYLLAQHPQDTAPAVQFGCLGPCAQALQEARDAAAAAERSPSAEGFSLDELAKMERAGAALGLLDEAARSADGWQALKRHSMDSLVADLHAALARLPTPEYKESIEVEQSVASQLQKALVGPQPPPAAAVAPKTDHVPASRDHKPEDPVTLTTQAGQHVSQPGGTEASQGDNSMGLCVVPENRF</sequence>
<dbReference type="InterPro" id="IPR050693">
    <property type="entry name" value="Hsp70_NEF-Inhibitors"/>
</dbReference>
<feature type="compositionally biased region" description="Low complexity" evidence="1">
    <location>
        <begin position="70"/>
        <end position="88"/>
    </location>
</feature>
<protein>
    <recommendedName>
        <fullName evidence="3">Nucleotide exchange factor Fes1 domain-containing protein</fullName>
    </recommendedName>
</protein>
<dbReference type="GO" id="GO:0000774">
    <property type="term" value="F:adenyl-nucleotide exchange factor activity"/>
    <property type="evidence" value="ECO:0007669"/>
    <property type="project" value="TreeGrafter"/>
</dbReference>
<reference evidence="2" key="1">
    <citation type="submission" date="2021-01" db="EMBL/GenBank/DDBJ databases">
        <authorList>
            <person name="Corre E."/>
            <person name="Pelletier E."/>
            <person name="Niang G."/>
            <person name="Scheremetjew M."/>
            <person name="Finn R."/>
            <person name="Kale V."/>
            <person name="Holt S."/>
            <person name="Cochrane G."/>
            <person name="Meng A."/>
            <person name="Brown T."/>
            <person name="Cohen L."/>
        </authorList>
    </citation>
    <scope>NUCLEOTIDE SEQUENCE</scope>
    <source>
        <strain evidence="2">CCMP1320</strain>
    </source>
</reference>
<dbReference type="GO" id="GO:0005783">
    <property type="term" value="C:endoplasmic reticulum"/>
    <property type="evidence" value="ECO:0007669"/>
    <property type="project" value="TreeGrafter"/>
</dbReference>
<evidence type="ECO:0008006" key="3">
    <source>
        <dbReference type="Google" id="ProtNLM"/>
    </source>
</evidence>
<organism evidence="2">
    <name type="scientific">Dunaliella tertiolecta</name>
    <name type="common">Green alga</name>
    <dbReference type="NCBI Taxonomy" id="3047"/>
    <lineage>
        <taxon>Eukaryota</taxon>
        <taxon>Viridiplantae</taxon>
        <taxon>Chlorophyta</taxon>
        <taxon>core chlorophytes</taxon>
        <taxon>Chlorophyceae</taxon>
        <taxon>CS clade</taxon>
        <taxon>Chlamydomonadales</taxon>
        <taxon>Dunaliellaceae</taxon>
        <taxon>Dunaliella</taxon>
    </lineage>
</organism>
<name>A0A7S3VRC6_DUNTE</name>
<evidence type="ECO:0000313" key="2">
    <source>
        <dbReference type="EMBL" id="CAE0501134.1"/>
    </source>
</evidence>
<dbReference type="PANTHER" id="PTHR19316:SF18">
    <property type="entry name" value="HSP70-BINDING PROTEIN 1"/>
    <property type="match status" value="1"/>
</dbReference>
<dbReference type="InterPro" id="IPR016024">
    <property type="entry name" value="ARM-type_fold"/>
</dbReference>
<accession>A0A7S3VRC6</accession>
<evidence type="ECO:0000256" key="1">
    <source>
        <dbReference type="SAM" id="MobiDB-lite"/>
    </source>
</evidence>
<dbReference type="SUPFAM" id="SSF48371">
    <property type="entry name" value="ARM repeat"/>
    <property type="match status" value="1"/>
</dbReference>
<feature type="region of interest" description="Disordered" evidence="1">
    <location>
        <begin position="198"/>
        <end position="226"/>
    </location>
</feature>
<feature type="region of interest" description="Disordered" evidence="1">
    <location>
        <begin position="406"/>
        <end position="470"/>
    </location>
</feature>
<dbReference type="AlphaFoldDB" id="A0A7S3VRC6"/>
<feature type="region of interest" description="Disordered" evidence="1">
    <location>
        <begin position="67"/>
        <end position="102"/>
    </location>
</feature>
<feature type="compositionally biased region" description="Polar residues" evidence="1">
    <location>
        <begin position="436"/>
        <end position="458"/>
    </location>
</feature>
<dbReference type="Gene3D" id="1.25.10.10">
    <property type="entry name" value="Leucine-rich Repeat Variant"/>
    <property type="match status" value="1"/>
</dbReference>
<feature type="compositionally biased region" description="Basic and acidic residues" evidence="1">
    <location>
        <begin position="419"/>
        <end position="433"/>
    </location>
</feature>
<gene>
    <name evidence="2" type="ORF">DTER00134_LOCUS16207</name>
</gene>
<proteinExistence type="predicted"/>
<feature type="compositionally biased region" description="Low complexity" evidence="1">
    <location>
        <begin position="198"/>
        <end position="218"/>
    </location>
</feature>
<dbReference type="PANTHER" id="PTHR19316">
    <property type="entry name" value="PROTEIN FOLDING REGULATOR"/>
    <property type="match status" value="1"/>
</dbReference>